<comment type="subcellular location">
    <subcellularLocation>
        <location evidence="1">Cell envelope</location>
    </subcellularLocation>
</comment>
<comment type="caution">
    <text evidence="7">The sequence shown here is derived from an EMBL/GenBank/DDBJ whole genome shotgun (WGS) entry which is preliminary data.</text>
</comment>
<dbReference type="PANTHER" id="PTHR30532:SF24">
    <property type="entry name" value="FERRIC ENTEROBACTIN-BINDING PERIPLASMIC PROTEIN FEPB"/>
    <property type="match status" value="1"/>
</dbReference>
<dbReference type="SUPFAM" id="SSF53807">
    <property type="entry name" value="Helical backbone' metal receptor"/>
    <property type="match status" value="1"/>
</dbReference>
<dbReference type="Gene3D" id="3.40.50.1980">
    <property type="entry name" value="Nitrogenase molybdenum iron protein domain"/>
    <property type="match status" value="2"/>
</dbReference>
<keyword evidence="4 5" id="KW-0732">Signal</keyword>
<dbReference type="InterPro" id="IPR002491">
    <property type="entry name" value="ABC_transptr_periplasmic_BD"/>
</dbReference>
<accession>A0ABN3DFA9</accession>
<evidence type="ECO:0000313" key="7">
    <source>
        <dbReference type="EMBL" id="GAA2228509.1"/>
    </source>
</evidence>
<sequence>MKNLATQNSRTALKRSALLVVPALTLAALAGCSSSDTGAASTAAGEWSYTDATGTTVTLDHTPERIASYTDYAVGLMSYGIDPVAIFGRFDVASDTRFDEFDITDTAVVGNSYGEIDLEALAEAAPDLIVTGIYPTDREGTLDTEGAYYGVADVEQQEQLEKIAPVVAIEVGGRGLDVIESLTALAEDLGADASTVAAAKAEFDAAAADLTAAGEESDVEVTQMYADADGIYVVKPQDEPETQLYSELGVTFTDLNPDTDYYWDIYSWENAAQMMTGDVLLVNNEGFQEADLLAQPTFASHPALAAGQVHDGWVGAALDYHSQAAHMEELATILRDSKKLG</sequence>
<evidence type="ECO:0000313" key="8">
    <source>
        <dbReference type="Proteomes" id="UP001500929"/>
    </source>
</evidence>
<evidence type="ECO:0000259" key="6">
    <source>
        <dbReference type="Pfam" id="PF01497"/>
    </source>
</evidence>
<proteinExistence type="inferred from homology"/>
<dbReference type="Proteomes" id="UP001500929">
    <property type="component" value="Unassembled WGS sequence"/>
</dbReference>
<protein>
    <submittedName>
        <fullName evidence="7">ABC transporter substrate-binding protein</fullName>
    </submittedName>
</protein>
<evidence type="ECO:0000256" key="3">
    <source>
        <dbReference type="ARBA" id="ARBA00022448"/>
    </source>
</evidence>
<evidence type="ECO:0000256" key="1">
    <source>
        <dbReference type="ARBA" id="ARBA00004196"/>
    </source>
</evidence>
<evidence type="ECO:0000256" key="2">
    <source>
        <dbReference type="ARBA" id="ARBA00008814"/>
    </source>
</evidence>
<keyword evidence="3" id="KW-0813">Transport</keyword>
<dbReference type="RefSeq" id="WP_259478626.1">
    <property type="nucleotide sequence ID" value="NZ_BAAAQY010000003.1"/>
</dbReference>
<dbReference type="EMBL" id="BAAAQY010000003">
    <property type="protein sequence ID" value="GAA2228509.1"/>
    <property type="molecule type" value="Genomic_DNA"/>
</dbReference>
<dbReference type="PANTHER" id="PTHR30532">
    <property type="entry name" value="IRON III DICITRATE-BINDING PERIPLASMIC PROTEIN"/>
    <property type="match status" value="1"/>
</dbReference>
<feature type="signal peptide" evidence="5">
    <location>
        <begin position="1"/>
        <end position="30"/>
    </location>
</feature>
<comment type="similarity">
    <text evidence="2">Belongs to the bacterial solute-binding protein 8 family.</text>
</comment>
<evidence type="ECO:0000256" key="4">
    <source>
        <dbReference type="ARBA" id="ARBA00022729"/>
    </source>
</evidence>
<organism evidence="7 8">
    <name type="scientific">Herbiconiux moechotypicola</name>
    <dbReference type="NCBI Taxonomy" id="637393"/>
    <lineage>
        <taxon>Bacteria</taxon>
        <taxon>Bacillati</taxon>
        <taxon>Actinomycetota</taxon>
        <taxon>Actinomycetes</taxon>
        <taxon>Micrococcales</taxon>
        <taxon>Microbacteriaceae</taxon>
        <taxon>Herbiconiux</taxon>
    </lineage>
</organism>
<dbReference type="Pfam" id="PF01497">
    <property type="entry name" value="Peripla_BP_2"/>
    <property type="match status" value="1"/>
</dbReference>
<dbReference type="PROSITE" id="PS51257">
    <property type="entry name" value="PROKAR_LIPOPROTEIN"/>
    <property type="match status" value="1"/>
</dbReference>
<gene>
    <name evidence="7" type="ORF">GCM10009851_11170</name>
</gene>
<name>A0ABN3DFA9_9MICO</name>
<feature type="domain" description="Fe/B12 periplasmic-binding" evidence="6">
    <location>
        <begin position="106"/>
        <end position="309"/>
    </location>
</feature>
<feature type="chain" id="PRO_5045273679" evidence="5">
    <location>
        <begin position="31"/>
        <end position="341"/>
    </location>
</feature>
<keyword evidence="8" id="KW-1185">Reference proteome</keyword>
<dbReference type="InterPro" id="IPR051313">
    <property type="entry name" value="Bact_iron-sidero_bind"/>
</dbReference>
<evidence type="ECO:0000256" key="5">
    <source>
        <dbReference type="SAM" id="SignalP"/>
    </source>
</evidence>
<reference evidence="7 8" key="1">
    <citation type="journal article" date="2019" name="Int. J. Syst. Evol. Microbiol.">
        <title>The Global Catalogue of Microorganisms (GCM) 10K type strain sequencing project: providing services to taxonomists for standard genome sequencing and annotation.</title>
        <authorList>
            <consortium name="The Broad Institute Genomics Platform"/>
            <consortium name="The Broad Institute Genome Sequencing Center for Infectious Disease"/>
            <person name="Wu L."/>
            <person name="Ma J."/>
        </authorList>
    </citation>
    <scope>NUCLEOTIDE SEQUENCE [LARGE SCALE GENOMIC DNA]</scope>
    <source>
        <strain evidence="7 8">JCM 16117</strain>
    </source>
</reference>